<name>A0A5B7EI97_PORTR</name>
<evidence type="ECO:0000313" key="4">
    <source>
        <dbReference type="Proteomes" id="UP000324222"/>
    </source>
</evidence>
<keyword evidence="4" id="KW-1185">Reference proteome</keyword>
<feature type="transmembrane region" description="Helical" evidence="2">
    <location>
        <begin position="54"/>
        <end position="77"/>
    </location>
</feature>
<dbReference type="EMBL" id="VSRR010002720">
    <property type="protein sequence ID" value="MPC32906.1"/>
    <property type="molecule type" value="Genomic_DNA"/>
</dbReference>
<accession>A0A5B7EI97</accession>
<reference evidence="3 4" key="1">
    <citation type="submission" date="2019-05" db="EMBL/GenBank/DDBJ databases">
        <title>Another draft genome of Portunus trituberculatus and its Hox gene families provides insights of decapod evolution.</title>
        <authorList>
            <person name="Jeong J.-H."/>
            <person name="Song I."/>
            <person name="Kim S."/>
            <person name="Choi T."/>
            <person name="Kim D."/>
            <person name="Ryu S."/>
            <person name="Kim W."/>
        </authorList>
    </citation>
    <scope>NUCLEOTIDE SEQUENCE [LARGE SCALE GENOMIC DNA]</scope>
    <source>
        <tissue evidence="3">Muscle</tissue>
    </source>
</reference>
<organism evidence="3 4">
    <name type="scientific">Portunus trituberculatus</name>
    <name type="common">Swimming crab</name>
    <name type="synonym">Neptunus trituberculatus</name>
    <dbReference type="NCBI Taxonomy" id="210409"/>
    <lineage>
        <taxon>Eukaryota</taxon>
        <taxon>Metazoa</taxon>
        <taxon>Ecdysozoa</taxon>
        <taxon>Arthropoda</taxon>
        <taxon>Crustacea</taxon>
        <taxon>Multicrustacea</taxon>
        <taxon>Malacostraca</taxon>
        <taxon>Eumalacostraca</taxon>
        <taxon>Eucarida</taxon>
        <taxon>Decapoda</taxon>
        <taxon>Pleocyemata</taxon>
        <taxon>Brachyura</taxon>
        <taxon>Eubrachyura</taxon>
        <taxon>Portunoidea</taxon>
        <taxon>Portunidae</taxon>
        <taxon>Portuninae</taxon>
        <taxon>Portunus</taxon>
    </lineage>
</organism>
<evidence type="ECO:0000256" key="1">
    <source>
        <dbReference type="SAM" id="MobiDB-lite"/>
    </source>
</evidence>
<keyword evidence="2" id="KW-1133">Transmembrane helix</keyword>
<evidence type="ECO:0000256" key="2">
    <source>
        <dbReference type="SAM" id="Phobius"/>
    </source>
</evidence>
<proteinExistence type="predicted"/>
<dbReference type="AlphaFoldDB" id="A0A5B7EI97"/>
<gene>
    <name evidence="3" type="ORF">E2C01_026240</name>
</gene>
<comment type="caution">
    <text evidence="3">The sequence shown here is derived from an EMBL/GenBank/DDBJ whole genome shotgun (WGS) entry which is preliminary data.</text>
</comment>
<keyword evidence="2" id="KW-0812">Transmembrane</keyword>
<keyword evidence="2" id="KW-0472">Membrane</keyword>
<dbReference type="Proteomes" id="UP000324222">
    <property type="component" value="Unassembled WGS sequence"/>
</dbReference>
<sequence length="85" mass="9031">MSTQRSTRRGEGGAKTQTQPPTPSPSRQMKGGRDTPAPAMTNDAVITPSSEARLGGWVCPGLVGSSWVWLVFSLSLYSRAPPGSW</sequence>
<evidence type="ECO:0000313" key="3">
    <source>
        <dbReference type="EMBL" id="MPC32906.1"/>
    </source>
</evidence>
<protein>
    <submittedName>
        <fullName evidence="3">Uncharacterized protein</fullName>
    </submittedName>
</protein>
<feature type="region of interest" description="Disordered" evidence="1">
    <location>
        <begin position="1"/>
        <end position="42"/>
    </location>
</feature>